<dbReference type="RefSeq" id="WP_189050772.1">
    <property type="nucleotide sequence ID" value="NZ_BMJQ01000014.1"/>
</dbReference>
<reference evidence="6" key="1">
    <citation type="journal article" date="2014" name="Int. J. Syst. Evol. Microbiol.">
        <title>Complete genome sequence of Corynebacterium casei LMG S-19264T (=DSM 44701T), isolated from a smear-ripened cheese.</title>
        <authorList>
            <consortium name="US DOE Joint Genome Institute (JGI-PGF)"/>
            <person name="Walter F."/>
            <person name="Albersmeier A."/>
            <person name="Kalinowski J."/>
            <person name="Ruckert C."/>
        </authorList>
    </citation>
    <scope>NUCLEOTIDE SEQUENCE</scope>
    <source>
        <strain evidence="6">CGMCC 1.15725</strain>
    </source>
</reference>
<evidence type="ECO:0000313" key="6">
    <source>
        <dbReference type="EMBL" id="GGF37103.1"/>
    </source>
</evidence>
<evidence type="ECO:0000256" key="4">
    <source>
        <dbReference type="SAM" id="Phobius"/>
    </source>
</evidence>
<dbReference type="InterPro" id="IPR029017">
    <property type="entry name" value="Enolase-like_N"/>
</dbReference>
<sequence>MGDRLEIRSVTARPVMVPLDRPVRTAAGDIPATPLVLIDVATTAGVIGRSYLFAYTRPVLVPLARLVSEIGAELTGAAVAPALRMRALERRFRLLGLQGLVGMAIAGLDMAFWDILARAADLPLASLLGGAPRPIRAYASFGIIDVAADERVILDAVAAGFQGLKIKVGGADFARDLADIAAVRTMIGPGIALMVDYNQSLDPTEALRRAAALAKFDLTWIEEPVAAEDLAGHARVRAGSPVPVQTGENWWFPRAAADAVAAGASDHAMLDVMKIGGVTGWLEAAALAKAASLPVSSHSFLEASAHLLAVTPTALWLEHLDKASRLLERPLAVERGCVTAQGPGLGLEWNEMAVDRLLV</sequence>
<keyword evidence="2" id="KW-0479">Metal-binding</keyword>
<dbReference type="Proteomes" id="UP000646365">
    <property type="component" value="Unassembled WGS sequence"/>
</dbReference>
<name>A0A8J3E5Q6_9PROT</name>
<dbReference type="SFLD" id="SFLDG00179">
    <property type="entry name" value="mandelate_racemase"/>
    <property type="match status" value="1"/>
</dbReference>
<dbReference type="AlphaFoldDB" id="A0A8J3E5Q6"/>
<evidence type="ECO:0000259" key="5">
    <source>
        <dbReference type="SMART" id="SM00922"/>
    </source>
</evidence>
<evidence type="ECO:0000313" key="7">
    <source>
        <dbReference type="Proteomes" id="UP000646365"/>
    </source>
</evidence>
<dbReference type="Gene3D" id="3.30.390.10">
    <property type="entry name" value="Enolase-like, N-terminal domain"/>
    <property type="match status" value="1"/>
</dbReference>
<evidence type="ECO:0000256" key="2">
    <source>
        <dbReference type="ARBA" id="ARBA00022723"/>
    </source>
</evidence>
<dbReference type="GO" id="GO:0000287">
    <property type="term" value="F:magnesium ion binding"/>
    <property type="evidence" value="ECO:0007669"/>
    <property type="project" value="TreeGrafter"/>
</dbReference>
<dbReference type="PROSITE" id="PS00909">
    <property type="entry name" value="MR_MLE_2"/>
    <property type="match status" value="1"/>
</dbReference>
<dbReference type="Pfam" id="PF13378">
    <property type="entry name" value="MR_MLE_C"/>
    <property type="match status" value="1"/>
</dbReference>
<reference evidence="6" key="2">
    <citation type="submission" date="2020-09" db="EMBL/GenBank/DDBJ databases">
        <authorList>
            <person name="Sun Q."/>
            <person name="Zhou Y."/>
        </authorList>
    </citation>
    <scope>NUCLEOTIDE SEQUENCE</scope>
    <source>
        <strain evidence="6">CGMCC 1.15725</strain>
    </source>
</reference>
<feature type="domain" description="Mandelate racemase/muconate lactonizing enzyme C-terminal" evidence="5">
    <location>
        <begin position="146"/>
        <end position="243"/>
    </location>
</feature>
<dbReference type="EMBL" id="BMJQ01000014">
    <property type="protein sequence ID" value="GGF37103.1"/>
    <property type="molecule type" value="Genomic_DNA"/>
</dbReference>
<comment type="cofactor">
    <cofactor evidence="1">
        <name>Mg(2+)</name>
        <dbReference type="ChEBI" id="CHEBI:18420"/>
    </cofactor>
</comment>
<keyword evidence="4" id="KW-0812">Transmembrane</keyword>
<keyword evidence="4" id="KW-1133">Transmembrane helix</keyword>
<feature type="transmembrane region" description="Helical" evidence="4">
    <location>
        <begin position="94"/>
        <end position="113"/>
    </location>
</feature>
<proteinExistence type="predicted"/>
<evidence type="ECO:0000256" key="1">
    <source>
        <dbReference type="ARBA" id="ARBA00001946"/>
    </source>
</evidence>
<protein>
    <submittedName>
        <fullName evidence="6">Mandelate racemase</fullName>
    </submittedName>
</protein>
<keyword evidence="7" id="KW-1185">Reference proteome</keyword>
<dbReference type="Pfam" id="PF02746">
    <property type="entry name" value="MR_MLE_N"/>
    <property type="match status" value="1"/>
</dbReference>
<dbReference type="InterPro" id="IPR013341">
    <property type="entry name" value="Mandelate_racemase_N_dom"/>
</dbReference>
<dbReference type="Gene3D" id="3.20.20.120">
    <property type="entry name" value="Enolase-like C-terminal domain"/>
    <property type="match status" value="1"/>
</dbReference>
<dbReference type="InterPro" id="IPR036849">
    <property type="entry name" value="Enolase-like_C_sf"/>
</dbReference>
<keyword evidence="3" id="KW-0460">Magnesium</keyword>
<evidence type="ECO:0000256" key="3">
    <source>
        <dbReference type="ARBA" id="ARBA00022842"/>
    </source>
</evidence>
<keyword evidence="4" id="KW-0472">Membrane</keyword>
<dbReference type="InterPro" id="IPR013342">
    <property type="entry name" value="Mandelate_racemase_C"/>
</dbReference>
<dbReference type="SFLD" id="SFLDS00001">
    <property type="entry name" value="Enolase"/>
    <property type="match status" value="1"/>
</dbReference>
<dbReference type="SUPFAM" id="SSF51604">
    <property type="entry name" value="Enolase C-terminal domain-like"/>
    <property type="match status" value="1"/>
</dbReference>
<dbReference type="GO" id="GO:0016052">
    <property type="term" value="P:carbohydrate catabolic process"/>
    <property type="evidence" value="ECO:0007669"/>
    <property type="project" value="TreeGrafter"/>
</dbReference>
<dbReference type="SMART" id="SM00922">
    <property type="entry name" value="MR_MLE"/>
    <property type="match status" value="1"/>
</dbReference>
<dbReference type="PANTHER" id="PTHR13794:SF58">
    <property type="entry name" value="MITOCHONDRIAL ENOLASE SUPERFAMILY MEMBER 1"/>
    <property type="match status" value="1"/>
</dbReference>
<organism evidence="6 7">
    <name type="scientific">Aliidongia dinghuensis</name>
    <dbReference type="NCBI Taxonomy" id="1867774"/>
    <lineage>
        <taxon>Bacteria</taxon>
        <taxon>Pseudomonadati</taxon>
        <taxon>Pseudomonadota</taxon>
        <taxon>Alphaproteobacteria</taxon>
        <taxon>Rhodospirillales</taxon>
        <taxon>Dongiaceae</taxon>
        <taxon>Aliidongia</taxon>
    </lineage>
</organism>
<dbReference type="SUPFAM" id="SSF54826">
    <property type="entry name" value="Enolase N-terminal domain-like"/>
    <property type="match status" value="1"/>
</dbReference>
<dbReference type="GO" id="GO:0016836">
    <property type="term" value="F:hydro-lyase activity"/>
    <property type="evidence" value="ECO:0007669"/>
    <property type="project" value="TreeGrafter"/>
</dbReference>
<dbReference type="InterPro" id="IPR018110">
    <property type="entry name" value="Mandel_Rmase/mucon_lact_enz_CS"/>
</dbReference>
<accession>A0A8J3E5Q6</accession>
<dbReference type="GO" id="GO:0009063">
    <property type="term" value="P:amino acid catabolic process"/>
    <property type="evidence" value="ECO:0007669"/>
    <property type="project" value="InterPro"/>
</dbReference>
<dbReference type="PANTHER" id="PTHR13794">
    <property type="entry name" value="ENOLASE SUPERFAMILY, MANDELATE RACEMASE"/>
    <property type="match status" value="1"/>
</dbReference>
<gene>
    <name evidence="6" type="ORF">GCM10011611_49520</name>
</gene>
<dbReference type="InterPro" id="IPR029065">
    <property type="entry name" value="Enolase_C-like"/>
</dbReference>
<comment type="caution">
    <text evidence="6">The sequence shown here is derived from an EMBL/GenBank/DDBJ whole genome shotgun (WGS) entry which is preliminary data.</text>
</comment>
<dbReference type="InterPro" id="IPR046945">
    <property type="entry name" value="RHMD-like"/>
</dbReference>